<reference evidence="4 5" key="1">
    <citation type="journal article" date="2015" name="Nat. Commun.">
        <title>Lucilia cuprina genome unlocks parasitic fly biology to underpin future interventions.</title>
        <authorList>
            <person name="Anstead C.A."/>
            <person name="Korhonen P.K."/>
            <person name="Young N.D."/>
            <person name="Hall R.S."/>
            <person name="Jex A.R."/>
            <person name="Murali S.C."/>
            <person name="Hughes D.S."/>
            <person name="Lee S.F."/>
            <person name="Perry T."/>
            <person name="Stroehlein A.J."/>
            <person name="Ansell B.R."/>
            <person name="Breugelmans B."/>
            <person name="Hofmann A."/>
            <person name="Qu J."/>
            <person name="Dugan S."/>
            <person name="Lee S.L."/>
            <person name="Chao H."/>
            <person name="Dinh H."/>
            <person name="Han Y."/>
            <person name="Doddapaneni H.V."/>
            <person name="Worley K.C."/>
            <person name="Muzny D.M."/>
            <person name="Ioannidis P."/>
            <person name="Waterhouse R.M."/>
            <person name="Zdobnov E.M."/>
            <person name="James P.J."/>
            <person name="Bagnall N.H."/>
            <person name="Kotze A.C."/>
            <person name="Gibbs R.A."/>
            <person name="Richards S."/>
            <person name="Batterham P."/>
            <person name="Gasser R.B."/>
        </authorList>
    </citation>
    <scope>NUCLEOTIDE SEQUENCE [LARGE SCALE GENOMIC DNA]</scope>
    <source>
        <strain evidence="4 5">LS</strain>
        <tissue evidence="4">Full body</tissue>
    </source>
</reference>
<dbReference type="Pfam" id="PF13637">
    <property type="entry name" value="Ank_4"/>
    <property type="match status" value="1"/>
</dbReference>
<feature type="repeat" description="ANK" evidence="3">
    <location>
        <begin position="278"/>
        <end position="310"/>
    </location>
</feature>
<keyword evidence="5" id="KW-1185">Reference proteome</keyword>
<dbReference type="InterPro" id="IPR036770">
    <property type="entry name" value="Ankyrin_rpt-contain_sf"/>
</dbReference>
<dbReference type="PANTHER" id="PTHR24198">
    <property type="entry name" value="ANKYRIN REPEAT AND PROTEIN KINASE DOMAIN-CONTAINING PROTEIN"/>
    <property type="match status" value="1"/>
</dbReference>
<protein>
    <submittedName>
        <fullName evidence="4">Uncharacterized protein</fullName>
    </submittedName>
</protein>
<evidence type="ECO:0000313" key="5">
    <source>
        <dbReference type="Proteomes" id="UP000037069"/>
    </source>
</evidence>
<name>A0A0L0C8T2_LUCCU</name>
<keyword evidence="1" id="KW-0677">Repeat</keyword>
<proteinExistence type="predicted"/>
<evidence type="ECO:0000256" key="2">
    <source>
        <dbReference type="ARBA" id="ARBA00023043"/>
    </source>
</evidence>
<dbReference type="SMART" id="SM00248">
    <property type="entry name" value="ANK"/>
    <property type="match status" value="8"/>
</dbReference>
<dbReference type="Gene3D" id="1.25.40.20">
    <property type="entry name" value="Ankyrin repeat-containing domain"/>
    <property type="match status" value="3"/>
</dbReference>
<feature type="repeat" description="ANK" evidence="3">
    <location>
        <begin position="179"/>
        <end position="211"/>
    </location>
</feature>
<accession>A0A0L0C8T2</accession>
<dbReference type="STRING" id="7375.A0A0L0C8T2"/>
<evidence type="ECO:0000256" key="1">
    <source>
        <dbReference type="ARBA" id="ARBA00022737"/>
    </source>
</evidence>
<keyword evidence="2 3" id="KW-0040">ANK repeat</keyword>
<dbReference type="OMA" id="LYHYYAK"/>
<dbReference type="SUPFAM" id="SSF48403">
    <property type="entry name" value="Ankyrin repeat"/>
    <property type="match status" value="2"/>
</dbReference>
<dbReference type="EMBL" id="JRES01000753">
    <property type="protein sequence ID" value="KNC28681.1"/>
    <property type="molecule type" value="Genomic_DNA"/>
</dbReference>
<organism evidence="4 5">
    <name type="scientific">Lucilia cuprina</name>
    <name type="common">Green bottle fly</name>
    <name type="synonym">Australian sheep blowfly</name>
    <dbReference type="NCBI Taxonomy" id="7375"/>
    <lineage>
        <taxon>Eukaryota</taxon>
        <taxon>Metazoa</taxon>
        <taxon>Ecdysozoa</taxon>
        <taxon>Arthropoda</taxon>
        <taxon>Hexapoda</taxon>
        <taxon>Insecta</taxon>
        <taxon>Pterygota</taxon>
        <taxon>Neoptera</taxon>
        <taxon>Endopterygota</taxon>
        <taxon>Diptera</taxon>
        <taxon>Brachycera</taxon>
        <taxon>Muscomorpha</taxon>
        <taxon>Oestroidea</taxon>
        <taxon>Calliphoridae</taxon>
        <taxon>Luciliinae</taxon>
        <taxon>Lucilia</taxon>
    </lineage>
</organism>
<dbReference type="AlphaFoldDB" id="A0A0L0C8T2"/>
<feature type="repeat" description="ANK" evidence="3">
    <location>
        <begin position="311"/>
        <end position="336"/>
    </location>
</feature>
<evidence type="ECO:0000313" key="4">
    <source>
        <dbReference type="EMBL" id="KNC28681.1"/>
    </source>
</evidence>
<dbReference type="PROSITE" id="PS50297">
    <property type="entry name" value="ANK_REP_REGION"/>
    <property type="match status" value="2"/>
</dbReference>
<dbReference type="InterPro" id="IPR002110">
    <property type="entry name" value="Ankyrin_rpt"/>
</dbReference>
<dbReference type="PANTHER" id="PTHR24198:SF165">
    <property type="entry name" value="ANKYRIN REPEAT-CONTAINING PROTEIN-RELATED"/>
    <property type="match status" value="1"/>
</dbReference>
<dbReference type="OrthoDB" id="366390at2759"/>
<sequence>MHSVFGCSDVNERLLAAVHNGNYEDTLSCLMQGAKATFISYSCGRTAVGLATLMGDPEILQLLIQSCEEPDLEIFHQDLPILLFTIPGASTTNEVEVDTTPDGMDCLEWEDEFNADADQMNNSNGTTDETIEEFTSLYYYYAKTFERTGDIVSNLENYCYGHNNCNKLIPQDPHTVDHMTMAPLHYAAFTGDVECARILLEHGAKVNVTTAVGYTPLHVGANNCDISLLLLKYGANPNAKTFNTGETPFHAALKNRNAAVCQILLQTNKVNINEIDEDDKTALIYAIVYEQIEVALELICRGAKVNLQDKDGKTALFYAVEKNNIILASRLLERGARHITSHYLLHQCVAYNMMDMLKLLLCYDDHRNSLKVRNSEGYTPIQIAIINKQSEMLEYMLKLDATSLQLEMDNNLLLAVQSIENLVEIKSILRILFAYANYSVWHKKSTNYMSSSSLGCFTPNCHMPLSRAIMLNKLDIAEFLIKEGIDLQQQICRDHVVNHLRTLKAKGYKQLTKLLVLNGFKFPQTKYPPSITNKFSKERQDYEDYIQQLTNQPLELKSLTRIQIRKHLMETFCNSTVELKQNYRATNDKSTLQQMIEQLEIPKILQEYLIDFYDCETVMPLYMC</sequence>
<comment type="caution">
    <text evidence="4">The sequence shown here is derived from an EMBL/GenBank/DDBJ whole genome shotgun (WGS) entry which is preliminary data.</text>
</comment>
<dbReference type="Pfam" id="PF12796">
    <property type="entry name" value="Ank_2"/>
    <property type="match status" value="2"/>
</dbReference>
<dbReference type="Proteomes" id="UP000037069">
    <property type="component" value="Unassembled WGS sequence"/>
</dbReference>
<dbReference type="PROSITE" id="PS50088">
    <property type="entry name" value="ANK_REPEAT"/>
    <property type="match status" value="3"/>
</dbReference>
<evidence type="ECO:0000256" key="3">
    <source>
        <dbReference type="PROSITE-ProRule" id="PRU00023"/>
    </source>
</evidence>
<gene>
    <name evidence="4" type="ORF">FF38_09459</name>
</gene>